<dbReference type="Pfam" id="PF13361">
    <property type="entry name" value="UvrD_C"/>
    <property type="match status" value="1"/>
</dbReference>
<feature type="binding site" evidence="10">
    <location>
        <begin position="20"/>
        <end position="27"/>
    </location>
    <ligand>
        <name>ATP</name>
        <dbReference type="ChEBI" id="CHEBI:30616"/>
    </ligand>
</feature>
<keyword evidence="4 10" id="KW-0347">Helicase</keyword>
<feature type="domain" description="UvrD-like helicase C-terminal" evidence="13">
    <location>
        <begin position="284"/>
        <end position="544"/>
    </location>
</feature>
<dbReference type="GO" id="GO:0005829">
    <property type="term" value="C:cytosol"/>
    <property type="evidence" value="ECO:0007669"/>
    <property type="project" value="TreeGrafter"/>
</dbReference>
<reference evidence="14 15" key="1">
    <citation type="submission" date="2013-11" db="EMBL/GenBank/DDBJ databases">
        <title>Metagenomic analysis of a methanogenic consortium involved in long chain n-alkane degradation.</title>
        <authorList>
            <person name="Davidova I.A."/>
            <person name="Callaghan A.V."/>
            <person name="Wawrik B."/>
            <person name="Pruitt S."/>
            <person name="Marks C."/>
            <person name="Duncan K.E."/>
            <person name="Suflita J.M."/>
        </authorList>
    </citation>
    <scope>NUCLEOTIDE SEQUENCE [LARGE SCALE GENOMIC DNA]</scope>
    <source>
        <strain evidence="14 15">SPR</strain>
    </source>
</reference>
<dbReference type="GO" id="GO:0003677">
    <property type="term" value="F:DNA binding"/>
    <property type="evidence" value="ECO:0007669"/>
    <property type="project" value="InterPro"/>
</dbReference>
<feature type="domain" description="UvrD-like helicase ATP-binding" evidence="12">
    <location>
        <begin position="1"/>
        <end position="283"/>
    </location>
</feature>
<dbReference type="InterPro" id="IPR014017">
    <property type="entry name" value="DNA_helicase_UvrD-like_C"/>
</dbReference>
<dbReference type="PANTHER" id="PTHR11070:SF3">
    <property type="entry name" value="DNA 3'-5' HELICASE"/>
    <property type="match status" value="1"/>
</dbReference>
<name>A0A0D2J6X4_9BACT</name>
<evidence type="ECO:0000256" key="4">
    <source>
        <dbReference type="ARBA" id="ARBA00022806"/>
    </source>
</evidence>
<evidence type="ECO:0000256" key="9">
    <source>
        <dbReference type="ARBA" id="ARBA00048988"/>
    </source>
</evidence>
<feature type="region of interest" description="Disordered" evidence="11">
    <location>
        <begin position="624"/>
        <end position="649"/>
    </location>
</feature>
<dbReference type="SUPFAM" id="SSF52540">
    <property type="entry name" value="P-loop containing nucleoside triphosphate hydrolases"/>
    <property type="match status" value="1"/>
</dbReference>
<accession>A0A0D2J6X4</accession>
<keyword evidence="6" id="KW-0413">Isomerase</keyword>
<dbReference type="PROSITE" id="PS51217">
    <property type="entry name" value="UVRD_HELICASE_CTER"/>
    <property type="match status" value="1"/>
</dbReference>
<dbReference type="GO" id="GO:0016887">
    <property type="term" value="F:ATP hydrolysis activity"/>
    <property type="evidence" value="ECO:0007669"/>
    <property type="project" value="RHEA"/>
</dbReference>
<comment type="similarity">
    <text evidence="1">Belongs to the helicase family. UvrD subfamily.</text>
</comment>
<dbReference type="AlphaFoldDB" id="A0A0D2J6X4"/>
<dbReference type="PANTHER" id="PTHR11070">
    <property type="entry name" value="UVRD / RECB / PCRA DNA HELICASE FAMILY MEMBER"/>
    <property type="match status" value="1"/>
</dbReference>
<comment type="catalytic activity">
    <reaction evidence="9">
        <text>ATP + H2O = ADP + phosphate + H(+)</text>
        <dbReference type="Rhea" id="RHEA:13065"/>
        <dbReference type="ChEBI" id="CHEBI:15377"/>
        <dbReference type="ChEBI" id="CHEBI:15378"/>
        <dbReference type="ChEBI" id="CHEBI:30616"/>
        <dbReference type="ChEBI" id="CHEBI:43474"/>
        <dbReference type="ChEBI" id="CHEBI:456216"/>
        <dbReference type="EC" id="5.6.2.4"/>
    </reaction>
</comment>
<dbReference type="EC" id="5.6.2.4" evidence="8"/>
<dbReference type="CDD" id="cd17932">
    <property type="entry name" value="DEXQc_UvrD"/>
    <property type="match status" value="1"/>
</dbReference>
<dbReference type="InParanoid" id="A0A0D2J6X4"/>
<gene>
    <name evidence="14" type="ORF">X474_24515</name>
</gene>
<feature type="compositionally biased region" description="Polar residues" evidence="11">
    <location>
        <begin position="638"/>
        <end position="647"/>
    </location>
</feature>
<evidence type="ECO:0000256" key="1">
    <source>
        <dbReference type="ARBA" id="ARBA00009922"/>
    </source>
</evidence>
<sequence>MNEAQTYAVTQGKGPMLVIAGAGTGKTRTLVHRVAHLVEQGVDANSILLLTFTRAAASEMLTRARELNPACADVQGGTFHSVAHRLLRTYGESIELPRSFTIIDPADVQQIIKGVVAELGVKQKGDRKFPRNRTIADLISKSRNLELSLEETVFRHAEQLAGYLDRLERVAKAFTQAKRDQALVDYDDLLFLTEELLKTQPHVRKELGHRWRYILVDEYQDTNAVQARLLEWLTTEHQNVMVVGDDAQSIYAFRGARVENILEFPKRFINTKVVKLERNYRSTQPILDLTNEVISRAEEGFAKNLYTEKTGGVRPELLRPREQKAQSRQVMERIRELLDQGVRPKEIAVIFRAGRDSFDLESALRAERLPFVKYGGINFVALSHVKDVMAHLRVLANPLDFLSWQRLLMLLPKVGPKTAQQIIAYLVDLNSPEEYGPKLASLPQATKYPGLKNLSELFVSLARPNAEPIRLMEEVLEYYEPICVDAYEDYPRRLKDLKELPGLASQSSTLWEFLADTVLDPPAGEPGEVPADPLTLSTAHSAKGKEWPHLFVIWASEGRFPAFAAMDDPQAVEEERRLMYVACTRAAKSLTIFSPQEQYFEGTGFRRLDVSRFLDDLPPEMLKKPQKGPIFPVPEPSSPESRGSMSQARPYKVGAKVSHQAFGQGKVMGYKGNDKILVHFGSHGLKTLMLRLANLSSV</sequence>
<dbReference type="GO" id="GO:0005524">
    <property type="term" value="F:ATP binding"/>
    <property type="evidence" value="ECO:0007669"/>
    <property type="project" value="UniProtKB-UniRule"/>
</dbReference>
<comment type="catalytic activity">
    <reaction evidence="7">
        <text>Couples ATP hydrolysis with the unwinding of duplex DNA by translocating in the 3'-5' direction.</text>
        <dbReference type="EC" id="5.6.2.4"/>
    </reaction>
</comment>
<dbReference type="Gene3D" id="3.40.50.300">
    <property type="entry name" value="P-loop containing nucleotide triphosphate hydrolases"/>
    <property type="match status" value="2"/>
</dbReference>
<evidence type="ECO:0000256" key="5">
    <source>
        <dbReference type="ARBA" id="ARBA00022840"/>
    </source>
</evidence>
<dbReference type="Gene3D" id="1.10.10.160">
    <property type="match status" value="1"/>
</dbReference>
<dbReference type="InterPro" id="IPR027417">
    <property type="entry name" value="P-loop_NTPase"/>
</dbReference>
<evidence type="ECO:0000256" key="3">
    <source>
        <dbReference type="ARBA" id="ARBA00022801"/>
    </source>
</evidence>
<dbReference type="InterPro" id="IPR000212">
    <property type="entry name" value="DNA_helicase_UvrD/REP"/>
</dbReference>
<evidence type="ECO:0000256" key="11">
    <source>
        <dbReference type="SAM" id="MobiDB-lite"/>
    </source>
</evidence>
<keyword evidence="15" id="KW-1185">Reference proteome</keyword>
<evidence type="ECO:0000256" key="2">
    <source>
        <dbReference type="ARBA" id="ARBA00022741"/>
    </source>
</evidence>
<evidence type="ECO:0000313" key="14">
    <source>
        <dbReference type="EMBL" id="KIX11426.1"/>
    </source>
</evidence>
<proteinExistence type="inferred from homology"/>
<keyword evidence="3 10" id="KW-0378">Hydrolase</keyword>
<comment type="caution">
    <text evidence="14">The sequence shown here is derived from an EMBL/GenBank/DDBJ whole genome shotgun (WGS) entry which is preliminary data.</text>
</comment>
<evidence type="ECO:0000256" key="6">
    <source>
        <dbReference type="ARBA" id="ARBA00023235"/>
    </source>
</evidence>
<dbReference type="PATRIC" id="fig|1429043.3.peg.5188"/>
<protein>
    <recommendedName>
        <fullName evidence="8">DNA 3'-5' helicase</fullName>
        <ecNumber evidence="8">5.6.2.4</ecNumber>
    </recommendedName>
</protein>
<dbReference type="GO" id="GO:0043138">
    <property type="term" value="F:3'-5' DNA helicase activity"/>
    <property type="evidence" value="ECO:0007669"/>
    <property type="project" value="UniProtKB-EC"/>
</dbReference>
<organism evidence="14 15">
    <name type="scientific">Dethiosulfatarculus sandiegensis</name>
    <dbReference type="NCBI Taxonomy" id="1429043"/>
    <lineage>
        <taxon>Bacteria</taxon>
        <taxon>Pseudomonadati</taxon>
        <taxon>Thermodesulfobacteriota</taxon>
        <taxon>Desulfarculia</taxon>
        <taxon>Desulfarculales</taxon>
        <taxon>Desulfarculaceae</taxon>
        <taxon>Dethiosulfatarculus</taxon>
    </lineage>
</organism>
<evidence type="ECO:0000259" key="12">
    <source>
        <dbReference type="PROSITE" id="PS51198"/>
    </source>
</evidence>
<evidence type="ECO:0000313" key="15">
    <source>
        <dbReference type="Proteomes" id="UP000032233"/>
    </source>
</evidence>
<dbReference type="FunCoup" id="A0A0D2J6X4">
    <property type="interactions" value="466"/>
</dbReference>
<dbReference type="Proteomes" id="UP000032233">
    <property type="component" value="Unassembled WGS sequence"/>
</dbReference>
<keyword evidence="5 10" id="KW-0067">ATP-binding</keyword>
<evidence type="ECO:0000259" key="13">
    <source>
        <dbReference type="PROSITE" id="PS51217"/>
    </source>
</evidence>
<dbReference type="Gene3D" id="1.10.486.10">
    <property type="entry name" value="PCRA, domain 4"/>
    <property type="match status" value="1"/>
</dbReference>
<dbReference type="Pfam" id="PF00580">
    <property type="entry name" value="UvrD-helicase"/>
    <property type="match status" value="1"/>
</dbReference>
<evidence type="ECO:0000256" key="10">
    <source>
        <dbReference type="PROSITE-ProRule" id="PRU00560"/>
    </source>
</evidence>
<evidence type="ECO:0000256" key="8">
    <source>
        <dbReference type="ARBA" id="ARBA00034808"/>
    </source>
</evidence>
<evidence type="ECO:0000256" key="7">
    <source>
        <dbReference type="ARBA" id="ARBA00034617"/>
    </source>
</evidence>
<dbReference type="STRING" id="1429043.X474_24515"/>
<keyword evidence="2 10" id="KW-0547">Nucleotide-binding</keyword>
<dbReference type="PROSITE" id="PS51198">
    <property type="entry name" value="UVRD_HELICASE_ATP_BIND"/>
    <property type="match status" value="1"/>
</dbReference>
<dbReference type="InterPro" id="IPR013986">
    <property type="entry name" value="DExx_box_DNA_helicase_dom_sf"/>
</dbReference>
<dbReference type="InterPro" id="IPR014016">
    <property type="entry name" value="UvrD-like_ATP-bd"/>
</dbReference>
<dbReference type="GO" id="GO:0000725">
    <property type="term" value="P:recombinational repair"/>
    <property type="evidence" value="ECO:0007669"/>
    <property type="project" value="TreeGrafter"/>
</dbReference>
<dbReference type="EMBL" id="AZAC01000056">
    <property type="protein sequence ID" value="KIX11426.1"/>
    <property type="molecule type" value="Genomic_DNA"/>
</dbReference>